<protein>
    <recommendedName>
        <fullName evidence="11">L-serine dehydratase</fullName>
        <ecNumber evidence="11">4.3.1.17</ecNumber>
    </recommendedName>
</protein>
<evidence type="ECO:0000256" key="11">
    <source>
        <dbReference type="RuleBase" id="RU366059"/>
    </source>
</evidence>
<keyword evidence="7 11" id="KW-0408">Iron</keyword>
<comment type="cofactor">
    <cofactor evidence="1 11">
        <name>[4Fe-4S] cluster</name>
        <dbReference type="ChEBI" id="CHEBI:49883"/>
    </cofactor>
</comment>
<proteinExistence type="inferred from homology"/>
<keyword evidence="4 11" id="KW-0312">Gluconeogenesis</keyword>
<keyword evidence="8 11" id="KW-0411">Iron-sulfur</keyword>
<comment type="catalytic activity">
    <reaction evidence="10 11">
        <text>L-serine = pyruvate + NH4(+)</text>
        <dbReference type="Rhea" id="RHEA:19169"/>
        <dbReference type="ChEBI" id="CHEBI:15361"/>
        <dbReference type="ChEBI" id="CHEBI:28938"/>
        <dbReference type="ChEBI" id="CHEBI:33384"/>
        <dbReference type="EC" id="4.3.1.17"/>
    </reaction>
</comment>
<evidence type="ECO:0000256" key="8">
    <source>
        <dbReference type="ARBA" id="ARBA00023014"/>
    </source>
</evidence>
<dbReference type="Proteomes" id="UP000004431">
    <property type="component" value="Unassembled WGS sequence"/>
</dbReference>
<name>A0ABN0B1K9_9ACTN</name>
<feature type="domain" description="ACT" evidence="12">
    <location>
        <begin position="150"/>
        <end position="222"/>
    </location>
</feature>
<dbReference type="SUPFAM" id="SSF143548">
    <property type="entry name" value="Serine metabolism enzymes domain"/>
    <property type="match status" value="1"/>
</dbReference>
<evidence type="ECO:0000259" key="12">
    <source>
        <dbReference type="PROSITE" id="PS51671"/>
    </source>
</evidence>
<dbReference type="InterPro" id="IPR004642">
    <property type="entry name" value="Ser_deHydtase_asu"/>
</dbReference>
<comment type="pathway">
    <text evidence="2">Carbohydrate biosynthesis; gluconeogenesis.</text>
</comment>
<reference evidence="13 14" key="1">
    <citation type="submission" date="2010-08" db="EMBL/GenBank/DDBJ databases">
        <authorList>
            <person name="Durkin A.S."/>
            <person name="Madupu R."/>
            <person name="Torralba M."/>
            <person name="Gillis M."/>
            <person name="Methe B."/>
            <person name="Sutton G."/>
            <person name="Nelson K.E."/>
        </authorList>
    </citation>
    <scope>NUCLEOTIDE SEQUENCE [LARGE SCALE GENOMIC DNA]</scope>
    <source>
        <strain evidence="13 14">PB189-T1-4</strain>
    </source>
</reference>
<dbReference type="InterPro" id="IPR002912">
    <property type="entry name" value="ACT_dom"/>
</dbReference>
<comment type="caution">
    <text evidence="13">The sequence shown here is derived from an EMBL/GenBank/DDBJ whole genome shotgun (WGS) entry which is preliminary data.</text>
</comment>
<dbReference type="Gene3D" id="3.30.1330.90">
    <property type="entry name" value="D-3-phosphoglycerate dehydrogenase, domain 3"/>
    <property type="match status" value="1"/>
</dbReference>
<dbReference type="Pfam" id="PF03315">
    <property type="entry name" value="SDH_beta"/>
    <property type="match status" value="1"/>
</dbReference>
<dbReference type="InterPro" id="IPR045865">
    <property type="entry name" value="ACT-like_dom_sf"/>
</dbReference>
<dbReference type="Pfam" id="PF01842">
    <property type="entry name" value="ACT"/>
    <property type="match status" value="1"/>
</dbReference>
<keyword evidence="9 11" id="KW-0456">Lyase</keyword>
<comment type="similarity">
    <text evidence="3 11">Belongs to the iron-sulfur dependent L-serine dehydratase family.</text>
</comment>
<evidence type="ECO:0000256" key="7">
    <source>
        <dbReference type="ARBA" id="ARBA00023004"/>
    </source>
</evidence>
<dbReference type="InterPro" id="IPR029009">
    <property type="entry name" value="ASB_dom_sf"/>
</dbReference>
<dbReference type="PANTHER" id="PTHR30182">
    <property type="entry name" value="L-SERINE DEHYDRATASE"/>
    <property type="match status" value="1"/>
</dbReference>
<dbReference type="RefSeq" id="WP_006303542.1">
    <property type="nucleotide sequence ID" value="NZ_AEDQ01000004.1"/>
</dbReference>
<dbReference type="InterPro" id="IPR004643">
    <property type="entry name" value="Fe-S_L-Ser_bsu"/>
</dbReference>
<dbReference type="InterPro" id="IPR051318">
    <property type="entry name" value="Fe-S_L-Ser"/>
</dbReference>
<keyword evidence="6 11" id="KW-0479">Metal-binding</keyword>
<evidence type="ECO:0000256" key="6">
    <source>
        <dbReference type="ARBA" id="ARBA00022723"/>
    </source>
</evidence>
<evidence type="ECO:0000256" key="2">
    <source>
        <dbReference type="ARBA" id="ARBA00004742"/>
    </source>
</evidence>
<evidence type="ECO:0000313" key="13">
    <source>
        <dbReference type="EMBL" id="EFL44672.1"/>
    </source>
</evidence>
<dbReference type="EC" id="4.3.1.17" evidence="11"/>
<accession>A0ABN0B1K9</accession>
<sequence length="529" mass="55285">MMTTSAFEVLGPIMVGPSSSHTAGALRIAQVARILGPKPLKRVEFVLYNSFAHTYKGHGSDKALVAGILGLAPDDIRVRDSFELAKQANLRFEFIPSENGAGKHPNTVCIVMHGVDGTRMEVTGESLGGGRMRISSIDNIAIELSGDLPTIFVAHTDTPGVLASLTRELSCAHINIATLRTFRSKKGGQAYSVIEIDNDIPEELVGALRHIHHVGLVNMVNIPGTVVITPDATLTHNFETGKELLELCQRFNLSIGEVMRLREYELSNSDDHDARMQHVLDVMRQEVHDPIEHPRKSLGGLLGGQAQMVAQAQDTYAHALMGTTLTRCVAFSMAVLERSATMGVIVAAPTAGSAGIVPGALLGVAQTLHKSDDEIARALWNACALGAILAHNASVAGAEGGCQAEVGSASAMAASAVCELLGAPAQVCLSAASTAIANLLGLVCDPVRGLVEYPCQDRNAIGVANAISAAQLALSGVYDPLPFDEVTQAMKEVGSALPASLRETALGGLAATPSAATAQAVCGSCNLCD</sequence>
<evidence type="ECO:0000256" key="5">
    <source>
        <dbReference type="ARBA" id="ARBA00022485"/>
    </source>
</evidence>
<dbReference type="SUPFAM" id="SSF55021">
    <property type="entry name" value="ACT-like"/>
    <property type="match status" value="1"/>
</dbReference>
<dbReference type="PROSITE" id="PS51671">
    <property type="entry name" value="ACT"/>
    <property type="match status" value="1"/>
</dbReference>
<evidence type="ECO:0000313" key="14">
    <source>
        <dbReference type="Proteomes" id="UP000004431"/>
    </source>
</evidence>
<evidence type="ECO:0000256" key="4">
    <source>
        <dbReference type="ARBA" id="ARBA00022432"/>
    </source>
</evidence>
<dbReference type="NCBIfam" id="TIGR00718">
    <property type="entry name" value="sda_alpha"/>
    <property type="match status" value="1"/>
</dbReference>
<dbReference type="InterPro" id="IPR005130">
    <property type="entry name" value="Ser_deHydtase-like_asu"/>
</dbReference>
<dbReference type="PANTHER" id="PTHR30182:SF1">
    <property type="entry name" value="L-SERINE DEHYDRATASE 1"/>
    <property type="match status" value="1"/>
</dbReference>
<dbReference type="EMBL" id="AEDQ01000004">
    <property type="protein sequence ID" value="EFL44672.1"/>
    <property type="molecule type" value="Genomic_DNA"/>
</dbReference>
<keyword evidence="5 11" id="KW-0004">4Fe-4S</keyword>
<dbReference type="Gene3D" id="3.30.70.260">
    <property type="match status" value="1"/>
</dbReference>
<dbReference type="GO" id="GO:0003941">
    <property type="term" value="F:L-serine ammonia-lyase activity"/>
    <property type="evidence" value="ECO:0007669"/>
    <property type="project" value="UniProtKB-EC"/>
</dbReference>
<dbReference type="Pfam" id="PF03313">
    <property type="entry name" value="SDH_alpha"/>
    <property type="match status" value="1"/>
</dbReference>
<evidence type="ECO:0000256" key="9">
    <source>
        <dbReference type="ARBA" id="ARBA00023239"/>
    </source>
</evidence>
<keyword evidence="14" id="KW-1185">Reference proteome</keyword>
<evidence type="ECO:0000256" key="1">
    <source>
        <dbReference type="ARBA" id="ARBA00001966"/>
    </source>
</evidence>
<evidence type="ECO:0000256" key="10">
    <source>
        <dbReference type="ARBA" id="ARBA00049406"/>
    </source>
</evidence>
<organism evidence="13 14">
    <name type="scientific">Fannyhessea vaginae PB189-T1-4</name>
    <dbReference type="NCBI Taxonomy" id="866774"/>
    <lineage>
        <taxon>Bacteria</taxon>
        <taxon>Bacillati</taxon>
        <taxon>Actinomycetota</taxon>
        <taxon>Coriobacteriia</taxon>
        <taxon>Coriobacteriales</taxon>
        <taxon>Atopobiaceae</taxon>
        <taxon>Fannyhessea</taxon>
    </lineage>
</organism>
<dbReference type="CDD" id="cd04903">
    <property type="entry name" value="ACT_LSD"/>
    <property type="match status" value="1"/>
</dbReference>
<evidence type="ECO:0000256" key="3">
    <source>
        <dbReference type="ARBA" id="ARBA00008636"/>
    </source>
</evidence>
<gene>
    <name evidence="13" type="primary">sdaAA</name>
    <name evidence="13" type="ORF">HMPREF9248_0133</name>
</gene>
<dbReference type="NCBIfam" id="TIGR00719">
    <property type="entry name" value="sda_beta"/>
    <property type="match status" value="1"/>
</dbReference>
<dbReference type="InterPro" id="IPR005131">
    <property type="entry name" value="Ser_deHydtase_bsu"/>
</dbReference>